<organism evidence="2 3">
    <name type="scientific">Neokomagataea tanensis NBRC 106556</name>
    <dbReference type="NCBI Taxonomy" id="1223519"/>
    <lineage>
        <taxon>Bacteria</taxon>
        <taxon>Pseudomonadati</taxon>
        <taxon>Pseudomonadota</taxon>
        <taxon>Alphaproteobacteria</taxon>
        <taxon>Acetobacterales</taxon>
        <taxon>Acetobacteraceae</taxon>
        <taxon>Neokomagataea</taxon>
    </lineage>
</organism>
<gene>
    <name evidence="2" type="ORF">AA106556_0057</name>
</gene>
<accession>A0ABQ0QFZ9</accession>
<feature type="region of interest" description="Disordered" evidence="1">
    <location>
        <begin position="348"/>
        <end position="387"/>
    </location>
</feature>
<reference evidence="2" key="1">
    <citation type="submission" date="2013-04" db="EMBL/GenBank/DDBJ databases">
        <title>The genome sequencing project of 58 acetic acid bacteria.</title>
        <authorList>
            <person name="Okamoto-Kainuma A."/>
            <person name="Ishikawa M."/>
            <person name="Umino S."/>
            <person name="Koizumi Y."/>
            <person name="Shiwa Y."/>
            <person name="Yoshikawa H."/>
            <person name="Matsutani M."/>
            <person name="Matsushita K."/>
        </authorList>
    </citation>
    <scope>NUCLEOTIDE SEQUENCE</scope>
    <source>
        <strain evidence="2">NBRC 106556</strain>
    </source>
</reference>
<keyword evidence="3" id="KW-1185">Reference proteome</keyword>
<evidence type="ECO:0000313" key="3">
    <source>
        <dbReference type="Proteomes" id="UP001062443"/>
    </source>
</evidence>
<dbReference type="EMBL" id="BAQB01000001">
    <property type="protein sequence ID" value="GBR43341.1"/>
    <property type="molecule type" value="Genomic_DNA"/>
</dbReference>
<proteinExistence type="predicted"/>
<comment type="caution">
    <text evidence="2">The sequence shown here is derived from an EMBL/GenBank/DDBJ whole genome shotgun (WGS) entry which is preliminary data.</text>
</comment>
<name>A0ABQ0QFZ9_9PROT</name>
<evidence type="ECO:0000256" key="1">
    <source>
        <dbReference type="SAM" id="MobiDB-lite"/>
    </source>
</evidence>
<sequence>MESLEAEISAPDKHSPLRHVHIPLNRHPTSAHGIAHPDLSDDPLAGTDVTGTLHARSVSGQYGQSKTVHFRLGARHFTDPLARAIIALRARLLLAQETPQDATQELLLLTEATKDRPLLSTLTLLASRLPTEPASEPTRLIPVTDALWDFALYLEDRKTTDPATADASAAVRAAEKAVRQHIEDMAGQDSSTHLTEQQKLHDLTETLKQALAHRMALLFQRAAQSGIVMPSAGASDHDPFSTPMEKLRSQAMQGQTESALQTLQDMEDMAEHMRQAGPQDMQALAHTMQAQEEARMERSALRDLIRRETELLDHAQLRLSAARKAAQPMDDEAQPDVSQMSTNDLLKQLGMQPPVNNGPTNAPTQPPPQAPLDDTTVREQAPQRRDDHALQRALTQLDIVLGQRTQANTGKKVEAFDTAKTDMIAARHALAERHDPEAAAAEQKVLDDLNQANQTMQKNQKSSSGQGQGSLSFIPPARQTPSPHHGTSQSQKGDQNPPSDDDSDDDDDSDNNATSNGSKGGSSADKNQDPLGRDMGEGHNGQDSDAHIPDQNTRDRAREIERELRRRAADRTRPQSELDYLQRLLKSF</sequence>
<feature type="compositionally biased region" description="Polar residues" evidence="1">
    <location>
        <begin position="479"/>
        <end position="498"/>
    </location>
</feature>
<dbReference type="Proteomes" id="UP001062443">
    <property type="component" value="Unassembled WGS sequence"/>
</dbReference>
<protein>
    <submittedName>
        <fullName evidence="2">Uncharacterized protein</fullName>
    </submittedName>
</protein>
<dbReference type="InterPro" id="IPR012683">
    <property type="entry name" value="CHP02302_TM"/>
</dbReference>
<feature type="region of interest" description="Disordered" evidence="1">
    <location>
        <begin position="454"/>
        <end position="576"/>
    </location>
</feature>
<feature type="compositionally biased region" description="Basic and acidic residues" evidence="1">
    <location>
        <begin position="375"/>
        <end position="387"/>
    </location>
</feature>
<evidence type="ECO:0000313" key="2">
    <source>
        <dbReference type="EMBL" id="GBR43341.1"/>
    </source>
</evidence>
<feature type="compositionally biased region" description="Acidic residues" evidence="1">
    <location>
        <begin position="499"/>
        <end position="510"/>
    </location>
</feature>
<dbReference type="Pfam" id="PF13779">
    <property type="entry name" value="DUF4175"/>
    <property type="match status" value="1"/>
</dbReference>
<feature type="compositionally biased region" description="Basic and acidic residues" evidence="1">
    <location>
        <begin position="526"/>
        <end position="576"/>
    </location>
</feature>